<dbReference type="PANTHER" id="PTHR45629:SF7">
    <property type="entry name" value="DNA EXCISION REPAIR PROTEIN ERCC-6-RELATED"/>
    <property type="match status" value="1"/>
</dbReference>
<dbReference type="Proteomes" id="UP000295756">
    <property type="component" value="Chromosome"/>
</dbReference>
<dbReference type="InterPro" id="IPR050496">
    <property type="entry name" value="SNF2_RAD54_helicase_repair"/>
</dbReference>
<keyword evidence="2" id="KW-0378">Hydrolase</keyword>
<dbReference type="SMART" id="SM00490">
    <property type="entry name" value="HELICc"/>
    <property type="match status" value="1"/>
</dbReference>
<dbReference type="InterPro" id="IPR001650">
    <property type="entry name" value="Helicase_C-like"/>
</dbReference>
<feature type="domain" description="Helicase ATP-binding" evidence="1">
    <location>
        <begin position="138"/>
        <end position="303"/>
    </location>
</feature>
<dbReference type="Pfam" id="PF00271">
    <property type="entry name" value="Helicase_C"/>
    <property type="match status" value="1"/>
</dbReference>
<keyword evidence="2" id="KW-0347">Helicase</keyword>
<dbReference type="GO" id="GO:0004386">
    <property type="term" value="F:helicase activity"/>
    <property type="evidence" value="ECO:0007669"/>
    <property type="project" value="UniProtKB-KW"/>
</dbReference>
<dbReference type="InterPro" id="IPR014001">
    <property type="entry name" value="Helicase_ATP-bd"/>
</dbReference>
<dbReference type="EMBL" id="CP037939">
    <property type="protein sequence ID" value="QBR48233.1"/>
    <property type="molecule type" value="Genomic_DNA"/>
</dbReference>
<dbReference type="SMART" id="SM00487">
    <property type="entry name" value="DEXDc"/>
    <property type="match status" value="1"/>
</dbReference>
<accession>A0ABX5SP37</accession>
<reference evidence="2 3" key="1">
    <citation type="submission" date="2019-03" db="EMBL/GenBank/DDBJ databases">
        <title>Complete Genome Sequence of Leuconostoc kimchii strain NKJ218 Isolated from Homemade Kimchi.</title>
        <authorList>
            <person name="Jung J.Y."/>
            <person name="Jin H.M."/>
            <person name="Jung J.-W."/>
            <person name="Lee S.-Y."/>
            <person name="Ryu B.-G."/>
            <person name="Han S.-S."/>
            <person name="Kang H.K."/>
            <person name="Choi H.W."/>
            <person name="Chung E.J."/>
            <person name="Choi K.-M."/>
        </authorList>
    </citation>
    <scope>NUCLEOTIDE SEQUENCE [LARGE SCALE GENOMIC DNA]</scope>
    <source>
        <strain evidence="2 3">NKJ218</strain>
    </source>
</reference>
<keyword evidence="2" id="KW-0547">Nucleotide-binding</keyword>
<dbReference type="InterPro" id="IPR027417">
    <property type="entry name" value="P-loop_NTPase"/>
</dbReference>
<gene>
    <name evidence="2" type="ORF">EW139_08875</name>
</gene>
<evidence type="ECO:0000259" key="1">
    <source>
        <dbReference type="PROSITE" id="PS51192"/>
    </source>
</evidence>
<dbReference type="InterPro" id="IPR000330">
    <property type="entry name" value="SNF2_N"/>
</dbReference>
<name>A0ABX5SP37_9LACO</name>
<dbReference type="Gene3D" id="3.40.50.300">
    <property type="entry name" value="P-loop containing nucleotide triphosphate hydrolases"/>
    <property type="match status" value="1"/>
</dbReference>
<dbReference type="PANTHER" id="PTHR45629">
    <property type="entry name" value="SNF2/RAD54 FAMILY MEMBER"/>
    <property type="match status" value="1"/>
</dbReference>
<keyword evidence="2" id="KW-0067">ATP-binding</keyword>
<keyword evidence="3" id="KW-1185">Reference proteome</keyword>
<dbReference type="Gene3D" id="3.40.50.10810">
    <property type="entry name" value="Tandem AAA-ATPase domain"/>
    <property type="match status" value="1"/>
</dbReference>
<dbReference type="SUPFAM" id="SSF52540">
    <property type="entry name" value="P-loop containing nucleoside triphosphate hydrolases"/>
    <property type="match status" value="2"/>
</dbReference>
<organism evidence="2 3">
    <name type="scientific">Leuconostoc kimchii</name>
    <dbReference type="NCBI Taxonomy" id="136609"/>
    <lineage>
        <taxon>Bacteria</taxon>
        <taxon>Bacillati</taxon>
        <taxon>Bacillota</taxon>
        <taxon>Bacilli</taxon>
        <taxon>Lactobacillales</taxon>
        <taxon>Lactobacillaceae</taxon>
        <taxon>Leuconostoc</taxon>
    </lineage>
</organism>
<dbReference type="InterPro" id="IPR038718">
    <property type="entry name" value="SNF2-like_sf"/>
</dbReference>
<dbReference type="CDD" id="cd17919">
    <property type="entry name" value="DEXHc_Snf"/>
    <property type="match status" value="1"/>
</dbReference>
<sequence>MSYNPKLIKEGSIVRLVDNDKGSLTTRRMQRLLDRYVTYFIDFDAKILSSDLTYVQLTELIDKLNARLDVELEIDHEIKAFIAQNRYAINEQKIVGMTIKSYDERWQAELSHFVTIVNREITRPLKPQQIQASFFLTMMKRAANFSVPGAGKTAMMYGTFAYLSALEIDEVNKLLVIAPLNAFEAWRTEYQAVFGDKRALHFMNLKDYVDIGRVRTDWGIADVIVINYESLQGWKLTTLNGLIDDKTMVVFDEVHRIKNPSGKRAQNALQLGQQARYRYVLTGTPIPNSYKDVYNFLHLLYDNEYNTYFGWQVGDLDSPNVAEINDKMQPFFWRTNKQDLQVPPAEADKILTIMPSLEQIELAKVIHAVENNVLSRYIRLLQASTNPALLIEKVDLNNLGFLFDEVNFSFNQALDTEEERQARQRLYLDMDVETMRTPKFDAGMSLIRKLVAEGKKVIVWGMFVGTMRKVQRELLESGIEANLVYGDTPKESRVGLINNFRDGNVPVLISNPATLGESISLHQTVHDAVYFEYNFNLTFMLQSRDRIHRLGLPDNQYTRYYYLMTEGDHAHNGYIDQQVYERLKEKEIIMLNAIDGDMLLPMVEDDYLDDVKRIVT</sequence>
<proteinExistence type="predicted"/>
<evidence type="ECO:0000313" key="2">
    <source>
        <dbReference type="EMBL" id="QBR48233.1"/>
    </source>
</evidence>
<dbReference type="Pfam" id="PF00176">
    <property type="entry name" value="SNF2-rel_dom"/>
    <property type="match status" value="1"/>
</dbReference>
<protein>
    <submittedName>
        <fullName evidence="2">Helicase</fullName>
    </submittedName>
</protein>
<dbReference type="PROSITE" id="PS51192">
    <property type="entry name" value="HELICASE_ATP_BIND_1"/>
    <property type="match status" value="1"/>
</dbReference>
<dbReference type="RefSeq" id="WP_013103472.1">
    <property type="nucleotide sequence ID" value="NZ_CP037939.1"/>
</dbReference>
<evidence type="ECO:0000313" key="3">
    <source>
        <dbReference type="Proteomes" id="UP000295756"/>
    </source>
</evidence>